<dbReference type="SUPFAM" id="SSF55816">
    <property type="entry name" value="5'-nucleotidase (syn. UDP-sugar hydrolase), C-terminal domain"/>
    <property type="match status" value="1"/>
</dbReference>
<evidence type="ECO:0000256" key="1">
    <source>
        <dbReference type="SAM" id="SignalP"/>
    </source>
</evidence>
<proteinExistence type="predicted"/>
<name>A0A927BCG4_9BACT</name>
<dbReference type="Gene3D" id="3.90.780.10">
    <property type="entry name" value="5'-Nucleotidase, C-terminal domain"/>
    <property type="match status" value="1"/>
</dbReference>
<dbReference type="InterPro" id="IPR008334">
    <property type="entry name" value="5'-Nucleotdase_C"/>
</dbReference>
<keyword evidence="1" id="KW-0732">Signal</keyword>
<feature type="signal peptide" evidence="1">
    <location>
        <begin position="1"/>
        <end position="33"/>
    </location>
</feature>
<sequence>MSIPVSVVMKLRRSRIIGLGLLLTLAAPGCQRAAYAPTARFAPVTSQPVGKTQPEDPTIAAFIAPYHDKVTAQMIEVLGTAPAPLVKSPGESPLANFVADLQRARASQVLGEPIPLGVMTNGGLRAGFAAGPITLGAVFELMPFENELVVLDAPGPVVQQLFEYAAHTKMAVSGATYTVTFDGLPKDIRIGNQAFDPAVEKLWPIAISDYLASGGDNMEFFKPLVPRHTNILLRTAIADHIRALTKAGQPVTAKVEGRVKGN</sequence>
<dbReference type="Proteomes" id="UP000612233">
    <property type="component" value="Unassembled WGS sequence"/>
</dbReference>
<evidence type="ECO:0000313" key="3">
    <source>
        <dbReference type="EMBL" id="MBD2768247.1"/>
    </source>
</evidence>
<protein>
    <submittedName>
        <fullName evidence="3">5'-nucleotidase C-terminal domain-containing protein</fullName>
    </submittedName>
</protein>
<dbReference type="InterPro" id="IPR036907">
    <property type="entry name" value="5'-Nucleotdase_C_sf"/>
</dbReference>
<dbReference type="GO" id="GO:0030288">
    <property type="term" value="C:outer membrane-bounded periplasmic space"/>
    <property type="evidence" value="ECO:0007669"/>
    <property type="project" value="TreeGrafter"/>
</dbReference>
<dbReference type="InterPro" id="IPR006179">
    <property type="entry name" value="5_nucleotidase/apyrase"/>
</dbReference>
<evidence type="ECO:0000313" key="4">
    <source>
        <dbReference type="Proteomes" id="UP000612233"/>
    </source>
</evidence>
<keyword evidence="4" id="KW-1185">Reference proteome</keyword>
<dbReference type="GO" id="GO:0016787">
    <property type="term" value="F:hydrolase activity"/>
    <property type="evidence" value="ECO:0007669"/>
    <property type="project" value="InterPro"/>
</dbReference>
<dbReference type="AlphaFoldDB" id="A0A927BCG4"/>
<dbReference type="RefSeq" id="WP_191005059.1">
    <property type="nucleotide sequence ID" value="NZ_JACXAD010000009.1"/>
</dbReference>
<reference evidence="3" key="1">
    <citation type="submission" date="2020-09" db="EMBL/GenBank/DDBJ databases">
        <authorList>
            <person name="Kim M.K."/>
        </authorList>
    </citation>
    <scope>NUCLEOTIDE SEQUENCE</scope>
    <source>
        <strain evidence="3">BT664</strain>
    </source>
</reference>
<gene>
    <name evidence="3" type="ORF">IC235_10120</name>
</gene>
<feature type="chain" id="PRO_5037067526" evidence="1">
    <location>
        <begin position="34"/>
        <end position="262"/>
    </location>
</feature>
<comment type="caution">
    <text evidence="3">The sequence shown here is derived from an EMBL/GenBank/DDBJ whole genome shotgun (WGS) entry which is preliminary data.</text>
</comment>
<feature type="domain" description="5'-Nucleotidase C-terminal" evidence="2">
    <location>
        <begin position="89"/>
        <end position="222"/>
    </location>
</feature>
<dbReference type="PANTHER" id="PTHR11575:SF24">
    <property type="entry name" value="5'-NUCLEOTIDASE"/>
    <property type="match status" value="1"/>
</dbReference>
<dbReference type="GO" id="GO:0009166">
    <property type="term" value="P:nucleotide catabolic process"/>
    <property type="evidence" value="ECO:0007669"/>
    <property type="project" value="InterPro"/>
</dbReference>
<organism evidence="3 4">
    <name type="scientific">Hymenobacter montanus</name>
    <dbReference type="NCBI Taxonomy" id="2771359"/>
    <lineage>
        <taxon>Bacteria</taxon>
        <taxon>Pseudomonadati</taxon>
        <taxon>Bacteroidota</taxon>
        <taxon>Cytophagia</taxon>
        <taxon>Cytophagales</taxon>
        <taxon>Hymenobacteraceae</taxon>
        <taxon>Hymenobacter</taxon>
    </lineage>
</organism>
<dbReference type="Pfam" id="PF02872">
    <property type="entry name" value="5_nucleotid_C"/>
    <property type="match status" value="1"/>
</dbReference>
<evidence type="ECO:0000259" key="2">
    <source>
        <dbReference type="Pfam" id="PF02872"/>
    </source>
</evidence>
<accession>A0A927BCG4</accession>
<dbReference type="EMBL" id="JACXAD010000009">
    <property type="protein sequence ID" value="MBD2768247.1"/>
    <property type="molecule type" value="Genomic_DNA"/>
</dbReference>
<dbReference type="PANTHER" id="PTHR11575">
    <property type="entry name" value="5'-NUCLEOTIDASE-RELATED"/>
    <property type="match status" value="1"/>
</dbReference>